<proteinExistence type="predicted"/>
<comment type="caution">
    <text evidence="2">The sequence shown here is derived from an EMBL/GenBank/DDBJ whole genome shotgun (WGS) entry which is preliminary data.</text>
</comment>
<dbReference type="Proteomes" id="UP000314294">
    <property type="component" value="Unassembled WGS sequence"/>
</dbReference>
<dbReference type="AlphaFoldDB" id="A0A4Z2JFG9"/>
<gene>
    <name evidence="2" type="ORF">EYF80_001103</name>
</gene>
<name>A0A4Z2JFG9_9TELE</name>
<organism evidence="2 3">
    <name type="scientific">Liparis tanakae</name>
    <name type="common">Tanaka's snailfish</name>
    <dbReference type="NCBI Taxonomy" id="230148"/>
    <lineage>
        <taxon>Eukaryota</taxon>
        <taxon>Metazoa</taxon>
        <taxon>Chordata</taxon>
        <taxon>Craniata</taxon>
        <taxon>Vertebrata</taxon>
        <taxon>Euteleostomi</taxon>
        <taxon>Actinopterygii</taxon>
        <taxon>Neopterygii</taxon>
        <taxon>Teleostei</taxon>
        <taxon>Neoteleostei</taxon>
        <taxon>Acanthomorphata</taxon>
        <taxon>Eupercaria</taxon>
        <taxon>Perciformes</taxon>
        <taxon>Cottioidei</taxon>
        <taxon>Cottales</taxon>
        <taxon>Liparidae</taxon>
        <taxon>Liparis</taxon>
    </lineage>
</organism>
<reference evidence="2 3" key="1">
    <citation type="submission" date="2019-03" db="EMBL/GenBank/DDBJ databases">
        <title>First draft genome of Liparis tanakae, snailfish: a comprehensive survey of snailfish specific genes.</title>
        <authorList>
            <person name="Kim W."/>
            <person name="Song I."/>
            <person name="Jeong J.-H."/>
            <person name="Kim D."/>
            <person name="Kim S."/>
            <person name="Ryu S."/>
            <person name="Song J.Y."/>
            <person name="Lee S.K."/>
        </authorList>
    </citation>
    <scope>NUCLEOTIDE SEQUENCE [LARGE SCALE GENOMIC DNA]</scope>
    <source>
        <tissue evidence="2">Muscle</tissue>
    </source>
</reference>
<evidence type="ECO:0000256" key="1">
    <source>
        <dbReference type="SAM" id="MobiDB-lite"/>
    </source>
</evidence>
<feature type="region of interest" description="Disordered" evidence="1">
    <location>
        <begin position="79"/>
        <end position="143"/>
    </location>
</feature>
<keyword evidence="3" id="KW-1185">Reference proteome</keyword>
<protein>
    <submittedName>
        <fullName evidence="2">Uncharacterized protein</fullName>
    </submittedName>
</protein>
<evidence type="ECO:0000313" key="3">
    <source>
        <dbReference type="Proteomes" id="UP000314294"/>
    </source>
</evidence>
<dbReference type="EMBL" id="SRLO01000004">
    <property type="protein sequence ID" value="TNN88771.1"/>
    <property type="molecule type" value="Genomic_DNA"/>
</dbReference>
<feature type="compositionally biased region" description="Polar residues" evidence="1">
    <location>
        <begin position="104"/>
        <end position="116"/>
    </location>
</feature>
<accession>A0A4Z2JFG9</accession>
<evidence type="ECO:0000313" key="2">
    <source>
        <dbReference type="EMBL" id="TNN88771.1"/>
    </source>
</evidence>
<sequence length="372" mass="40727">MHIGEKHGACNPYCPNQLSNRCEGTVKAEEGRQCGSIRTWYVLASNGEKIHSSMAVFPGWIRPQLGTTDTDCANAGFELWSRQKPKSSTEEDKDTLGPSATVPLVTSQTNSDSNEGTPLDSRERENDAVTWRRGKKSDDEEVLVTVPSPCSSTLQELSSSSPASPKQQLACCWYTSASCGRKTTESKAPMVLPKPRGQDPEPQRTWLEKGRMHPALTQQHNKLQRGVSVSMSKVATSKRLGLDRYLLSLNWFSNSISCWLVKAVLGLRHFPNKPAWSPSLGMIIPALIQGSSGSVAMAPFSCSGYGWTSCVKPGYMKAGCWPPKAARGYMEPGCIPRRPPWCKAVKPDWDKLKSSDLERTPGRAGQELVGLG</sequence>
<feature type="region of interest" description="Disordered" evidence="1">
    <location>
        <begin position="353"/>
        <end position="372"/>
    </location>
</feature>